<protein>
    <submittedName>
        <fullName evidence="2">Uncharacterized protein</fullName>
    </submittedName>
</protein>
<keyword evidence="3" id="KW-1185">Reference proteome</keyword>
<sequence>MASWPRPTFPFSQEQDRAPPPLGQGRDRAQAPHPLPPSRACVPRPQAPSPPPNSTSPSSSSSVGELDFMVKMELLEVAREANLELVLAGGRRGREGWGYA</sequence>
<organism evidence="2">
    <name type="scientific">Oryza barthii</name>
    <dbReference type="NCBI Taxonomy" id="65489"/>
    <lineage>
        <taxon>Eukaryota</taxon>
        <taxon>Viridiplantae</taxon>
        <taxon>Streptophyta</taxon>
        <taxon>Embryophyta</taxon>
        <taxon>Tracheophyta</taxon>
        <taxon>Spermatophyta</taxon>
        <taxon>Magnoliopsida</taxon>
        <taxon>Liliopsida</taxon>
        <taxon>Poales</taxon>
        <taxon>Poaceae</taxon>
        <taxon>BOP clade</taxon>
        <taxon>Oryzoideae</taxon>
        <taxon>Oryzeae</taxon>
        <taxon>Oryzinae</taxon>
        <taxon>Oryza</taxon>
    </lineage>
</organism>
<dbReference type="AlphaFoldDB" id="A0A0D3HD80"/>
<dbReference type="Gramene" id="OBART10G08630.1">
    <property type="protein sequence ID" value="OBART10G08630.1"/>
    <property type="gene ID" value="OBART10G08630"/>
</dbReference>
<accession>A0A0D3HD80</accession>
<name>A0A0D3HD80_9ORYZ</name>
<reference evidence="2" key="1">
    <citation type="journal article" date="2009" name="Rice">
        <title>De Novo Next Generation Sequencing of Plant Genomes.</title>
        <authorList>
            <person name="Rounsley S."/>
            <person name="Marri P.R."/>
            <person name="Yu Y."/>
            <person name="He R."/>
            <person name="Sisneros N."/>
            <person name="Goicoechea J.L."/>
            <person name="Lee S.J."/>
            <person name="Angelova A."/>
            <person name="Kudrna D."/>
            <person name="Luo M."/>
            <person name="Affourtit J."/>
            <person name="Desany B."/>
            <person name="Knight J."/>
            <person name="Niazi F."/>
            <person name="Egholm M."/>
            <person name="Wing R.A."/>
        </authorList>
    </citation>
    <scope>NUCLEOTIDE SEQUENCE [LARGE SCALE GENOMIC DNA]</scope>
    <source>
        <strain evidence="2">cv. IRGC 105608</strain>
    </source>
</reference>
<evidence type="ECO:0000256" key="1">
    <source>
        <dbReference type="SAM" id="MobiDB-lite"/>
    </source>
</evidence>
<reference evidence="2" key="2">
    <citation type="submission" date="2015-03" db="UniProtKB">
        <authorList>
            <consortium name="EnsemblPlants"/>
        </authorList>
    </citation>
    <scope>IDENTIFICATION</scope>
</reference>
<evidence type="ECO:0000313" key="3">
    <source>
        <dbReference type="Proteomes" id="UP000026960"/>
    </source>
</evidence>
<dbReference type="PaxDb" id="65489-OBART10G08630.1"/>
<feature type="region of interest" description="Disordered" evidence="1">
    <location>
        <begin position="1"/>
        <end position="64"/>
    </location>
</feature>
<dbReference type="HOGENOM" id="CLU_2310630_0_0_1"/>
<evidence type="ECO:0000313" key="2">
    <source>
        <dbReference type="EnsemblPlants" id="OBART10G08630.1"/>
    </source>
</evidence>
<dbReference type="EnsemblPlants" id="OBART10G08630.1">
    <property type="protein sequence ID" value="OBART10G08630.1"/>
    <property type="gene ID" value="OBART10G08630"/>
</dbReference>
<proteinExistence type="predicted"/>
<dbReference type="Proteomes" id="UP000026960">
    <property type="component" value="Chromosome 10"/>
</dbReference>
<feature type="compositionally biased region" description="Pro residues" evidence="1">
    <location>
        <begin position="45"/>
        <end position="54"/>
    </location>
</feature>